<feature type="domain" description="Rhodopsin" evidence="7">
    <location>
        <begin position="38"/>
        <end position="274"/>
    </location>
</feature>
<comment type="subcellular location">
    <subcellularLocation>
        <location evidence="1">Membrane</location>
        <topology evidence="1">Multi-pass membrane protein</topology>
    </subcellularLocation>
</comment>
<dbReference type="PANTHER" id="PTHR33048">
    <property type="entry name" value="PTH11-LIKE INTEGRAL MEMBRANE PROTEIN (AFU_ORTHOLOGUE AFUA_5G11245)"/>
    <property type="match status" value="1"/>
</dbReference>
<evidence type="ECO:0000313" key="8">
    <source>
        <dbReference type="EMBL" id="CZR51377.1"/>
    </source>
</evidence>
<dbReference type="AlphaFoldDB" id="A0A1L7WF24"/>
<feature type="transmembrane region" description="Helical" evidence="6">
    <location>
        <begin position="210"/>
        <end position="230"/>
    </location>
</feature>
<evidence type="ECO:0000256" key="2">
    <source>
        <dbReference type="ARBA" id="ARBA00022692"/>
    </source>
</evidence>
<feature type="transmembrane region" description="Helical" evidence="6">
    <location>
        <begin position="20"/>
        <end position="42"/>
    </location>
</feature>
<feature type="transmembrane region" description="Helical" evidence="6">
    <location>
        <begin position="174"/>
        <end position="198"/>
    </location>
</feature>
<evidence type="ECO:0000256" key="6">
    <source>
        <dbReference type="SAM" id="Phobius"/>
    </source>
</evidence>
<evidence type="ECO:0000313" key="9">
    <source>
        <dbReference type="Proteomes" id="UP000184330"/>
    </source>
</evidence>
<dbReference type="OrthoDB" id="3648173at2759"/>
<proteinExistence type="inferred from homology"/>
<keyword evidence="4 6" id="KW-0472">Membrane</keyword>
<organism evidence="8 9">
    <name type="scientific">Phialocephala subalpina</name>
    <dbReference type="NCBI Taxonomy" id="576137"/>
    <lineage>
        <taxon>Eukaryota</taxon>
        <taxon>Fungi</taxon>
        <taxon>Dikarya</taxon>
        <taxon>Ascomycota</taxon>
        <taxon>Pezizomycotina</taxon>
        <taxon>Leotiomycetes</taxon>
        <taxon>Helotiales</taxon>
        <taxon>Mollisiaceae</taxon>
        <taxon>Phialocephala</taxon>
        <taxon>Phialocephala fortinii species complex</taxon>
    </lineage>
</organism>
<gene>
    <name evidence="8" type="ORF">PAC_01252</name>
</gene>
<name>A0A1L7WF24_9HELO</name>
<keyword evidence="9" id="KW-1185">Reference proteome</keyword>
<evidence type="ECO:0000256" key="1">
    <source>
        <dbReference type="ARBA" id="ARBA00004141"/>
    </source>
</evidence>
<comment type="similarity">
    <text evidence="5">Belongs to the SAT4 family.</text>
</comment>
<feature type="transmembrane region" description="Helical" evidence="6">
    <location>
        <begin position="54"/>
        <end position="77"/>
    </location>
</feature>
<evidence type="ECO:0000256" key="4">
    <source>
        <dbReference type="ARBA" id="ARBA00023136"/>
    </source>
</evidence>
<feature type="transmembrane region" description="Helical" evidence="6">
    <location>
        <begin position="97"/>
        <end position="120"/>
    </location>
</feature>
<dbReference type="InterPro" id="IPR052337">
    <property type="entry name" value="SAT4-like"/>
</dbReference>
<dbReference type="PANTHER" id="PTHR33048:SF47">
    <property type="entry name" value="INTEGRAL MEMBRANE PROTEIN-RELATED"/>
    <property type="match status" value="1"/>
</dbReference>
<sequence length="304" mass="34141">MDRRQAESLPPYAHENCAERVLVIITVCLFVATIVVSLRFYVRLVIIKKFGPDDWTLAAALIVTIGAATVMAVSTKFGLGSHAYLLSTPKMSKFLKLVWIGSIGYCFSITLMKAVFLLQYRRIFPLPNFQRLCNISLGFLVVWAMTGTLGAMLICLPIERNWDALASTKCVGRMYFWEAYAIIHIITDVLILVMPLPVLKTLPLPRVQKWVLLAVFCLGFCTCAISVIRITTLRSSLMETDVTWTMPTTVLWSMAEVLCAIICVCIPTLRPLVTRLCGLWRRTFLEANCERTSTRAWSIATCVA</sequence>
<dbReference type="STRING" id="576137.A0A1L7WF24"/>
<evidence type="ECO:0000259" key="7">
    <source>
        <dbReference type="Pfam" id="PF20684"/>
    </source>
</evidence>
<accession>A0A1L7WF24</accession>
<dbReference type="GO" id="GO:0016020">
    <property type="term" value="C:membrane"/>
    <property type="evidence" value="ECO:0007669"/>
    <property type="project" value="UniProtKB-SubCell"/>
</dbReference>
<keyword evidence="2 6" id="KW-0812">Transmembrane</keyword>
<feature type="transmembrane region" description="Helical" evidence="6">
    <location>
        <begin position="250"/>
        <end position="273"/>
    </location>
</feature>
<keyword evidence="3 6" id="KW-1133">Transmembrane helix</keyword>
<dbReference type="EMBL" id="FJOG01000002">
    <property type="protein sequence ID" value="CZR51377.1"/>
    <property type="molecule type" value="Genomic_DNA"/>
</dbReference>
<dbReference type="Pfam" id="PF20684">
    <property type="entry name" value="Fung_rhodopsin"/>
    <property type="match status" value="1"/>
</dbReference>
<dbReference type="InterPro" id="IPR049326">
    <property type="entry name" value="Rhodopsin_dom_fungi"/>
</dbReference>
<evidence type="ECO:0000256" key="5">
    <source>
        <dbReference type="ARBA" id="ARBA00038359"/>
    </source>
</evidence>
<feature type="transmembrane region" description="Helical" evidence="6">
    <location>
        <begin position="132"/>
        <end position="154"/>
    </location>
</feature>
<evidence type="ECO:0000256" key="3">
    <source>
        <dbReference type="ARBA" id="ARBA00022989"/>
    </source>
</evidence>
<dbReference type="Proteomes" id="UP000184330">
    <property type="component" value="Unassembled WGS sequence"/>
</dbReference>
<reference evidence="8 9" key="1">
    <citation type="submission" date="2016-03" db="EMBL/GenBank/DDBJ databases">
        <authorList>
            <person name="Ploux O."/>
        </authorList>
    </citation>
    <scope>NUCLEOTIDE SEQUENCE [LARGE SCALE GENOMIC DNA]</scope>
    <source>
        <strain evidence="8 9">UAMH 11012</strain>
    </source>
</reference>
<protein>
    <recommendedName>
        <fullName evidence="7">Rhodopsin domain-containing protein</fullName>
    </recommendedName>
</protein>